<reference evidence="1" key="1">
    <citation type="submission" date="2021-01" db="EMBL/GenBank/DDBJ databases">
        <title>Description of Breznakiella homolactica.</title>
        <authorList>
            <person name="Song Y."/>
            <person name="Brune A."/>
        </authorList>
    </citation>
    <scope>NUCLEOTIDE SEQUENCE</scope>
    <source>
        <strain evidence="1">RmG30</strain>
    </source>
</reference>
<dbReference type="KEGG" id="bhc:JFL75_10205"/>
<organism evidence="1 2">
    <name type="scientific">Breznakiella homolactica</name>
    <dbReference type="NCBI Taxonomy" id="2798577"/>
    <lineage>
        <taxon>Bacteria</taxon>
        <taxon>Pseudomonadati</taxon>
        <taxon>Spirochaetota</taxon>
        <taxon>Spirochaetia</taxon>
        <taxon>Spirochaetales</taxon>
        <taxon>Breznakiellaceae</taxon>
        <taxon>Breznakiella</taxon>
    </lineage>
</organism>
<dbReference type="RefSeq" id="WP_215628564.1">
    <property type="nucleotide sequence ID" value="NZ_CP067089.2"/>
</dbReference>
<evidence type="ECO:0000313" key="1">
    <source>
        <dbReference type="EMBL" id="QQO11255.1"/>
    </source>
</evidence>
<protein>
    <submittedName>
        <fullName evidence="1">Uncharacterized protein</fullName>
    </submittedName>
</protein>
<accession>A0A7T8BCL8</accession>
<gene>
    <name evidence="1" type="ORF">JFL75_10205</name>
</gene>
<dbReference type="EMBL" id="CP067089">
    <property type="protein sequence ID" value="QQO11255.1"/>
    <property type="molecule type" value="Genomic_DNA"/>
</dbReference>
<proteinExistence type="predicted"/>
<dbReference type="PROSITE" id="PS51257">
    <property type="entry name" value="PROKAR_LIPOPROTEIN"/>
    <property type="match status" value="1"/>
</dbReference>
<evidence type="ECO:0000313" key="2">
    <source>
        <dbReference type="Proteomes" id="UP000595917"/>
    </source>
</evidence>
<keyword evidence="2" id="KW-1185">Reference proteome</keyword>
<name>A0A7T8BCL8_9SPIR</name>
<sequence>MKYGQLAAVIAAGVLLVSSCSFRDMLEKRKNGSSQGNEPAQELFQARWFSYDSSSAVPVFSLPAIRGLDDPFPEEAIFGDGFLAVRSGSRSTAILGTIPAENAEISGTAVRETVRARSGKTLYSIRDGRLEVREVFGDSSSGTRESGSVDPAPEGKLLRTWDHSYMLTAGPLILGDFLILASARPSFLILNRNDLTVDREIPGDYLAAGPLVYIPGYAVMAAFHGNGTIGLYAADPPVPAGEDHDPVAALIEPNASALREISVRAKEFFSIDGDASFGPVTPYVSGITVPPEGAALYLLPVNEEPRQYRVYISGPEDMPFGIMVFDETGGMRASNVEYEAARFLDITVPGRTRFYAAAGFFATALGNGAGKAYPLVVSPFGETGNDLRP</sequence>
<dbReference type="Proteomes" id="UP000595917">
    <property type="component" value="Chromosome"/>
</dbReference>
<dbReference type="AlphaFoldDB" id="A0A7T8BCL8"/>